<keyword evidence="4" id="KW-0732">Signal</keyword>
<proteinExistence type="inferred from homology"/>
<dbReference type="EMBL" id="JAATJB010000006">
    <property type="protein sequence ID" value="NJB98079.1"/>
    <property type="molecule type" value="Genomic_DNA"/>
</dbReference>
<dbReference type="PANTHER" id="PTHR37423:SF2">
    <property type="entry name" value="MEMBRANE-BOUND LYTIC MUREIN TRANSGLYCOSYLASE C"/>
    <property type="match status" value="1"/>
</dbReference>
<dbReference type="CDD" id="cd00254">
    <property type="entry name" value="LT-like"/>
    <property type="match status" value="1"/>
</dbReference>
<feature type="signal peptide" evidence="4">
    <location>
        <begin position="1"/>
        <end position="22"/>
    </location>
</feature>
<dbReference type="SUPFAM" id="SSF53955">
    <property type="entry name" value="Lysozyme-like"/>
    <property type="match status" value="1"/>
</dbReference>
<evidence type="ECO:0000256" key="4">
    <source>
        <dbReference type="SAM" id="SignalP"/>
    </source>
</evidence>
<comment type="similarity">
    <text evidence="1">Belongs to the transglycosylase Slt family.</text>
</comment>
<name>A0A7X5XZ68_9SPHN</name>
<evidence type="ECO:0000256" key="3">
    <source>
        <dbReference type="SAM" id="MobiDB-lite"/>
    </source>
</evidence>
<dbReference type="InterPro" id="IPR023346">
    <property type="entry name" value="Lysozyme-like_dom_sf"/>
</dbReference>
<dbReference type="RefSeq" id="WP_167712947.1">
    <property type="nucleotide sequence ID" value="NZ_BAAADY010000007.1"/>
</dbReference>
<feature type="domain" description="Transglycosylase SLT" evidence="5">
    <location>
        <begin position="41"/>
        <end position="145"/>
    </location>
</feature>
<dbReference type="Pfam" id="PF01464">
    <property type="entry name" value="SLT"/>
    <property type="match status" value="1"/>
</dbReference>
<comment type="similarity">
    <text evidence="2">Belongs to the virb1 family.</text>
</comment>
<reference evidence="6 7" key="1">
    <citation type="submission" date="2020-03" db="EMBL/GenBank/DDBJ databases">
        <title>Genomic Encyclopedia of Type Strains, Phase IV (KMG-IV): sequencing the most valuable type-strain genomes for metagenomic binning, comparative biology and taxonomic classification.</title>
        <authorList>
            <person name="Goeker M."/>
        </authorList>
    </citation>
    <scope>NUCLEOTIDE SEQUENCE [LARGE SCALE GENOMIC DNA]</scope>
    <source>
        <strain evidence="6 7">DSM 7225</strain>
    </source>
</reference>
<dbReference type="Proteomes" id="UP000531251">
    <property type="component" value="Unassembled WGS sequence"/>
</dbReference>
<evidence type="ECO:0000259" key="5">
    <source>
        <dbReference type="Pfam" id="PF01464"/>
    </source>
</evidence>
<organism evidence="6 7">
    <name type="scientific">Sphingomonas trueperi</name>
    <dbReference type="NCBI Taxonomy" id="53317"/>
    <lineage>
        <taxon>Bacteria</taxon>
        <taxon>Pseudomonadati</taxon>
        <taxon>Pseudomonadota</taxon>
        <taxon>Alphaproteobacteria</taxon>
        <taxon>Sphingomonadales</taxon>
        <taxon>Sphingomonadaceae</taxon>
        <taxon>Sphingomonas</taxon>
    </lineage>
</organism>
<comment type="caution">
    <text evidence="6">The sequence shown here is derived from an EMBL/GenBank/DDBJ whole genome shotgun (WGS) entry which is preliminary data.</text>
</comment>
<dbReference type="Gene3D" id="1.10.530.10">
    <property type="match status" value="1"/>
</dbReference>
<dbReference type="PANTHER" id="PTHR37423">
    <property type="entry name" value="SOLUBLE LYTIC MUREIN TRANSGLYCOSYLASE-RELATED"/>
    <property type="match status" value="1"/>
</dbReference>
<dbReference type="AlphaFoldDB" id="A0A7X5XZ68"/>
<feature type="region of interest" description="Disordered" evidence="3">
    <location>
        <begin position="225"/>
        <end position="246"/>
    </location>
</feature>
<gene>
    <name evidence="6" type="ORF">GGR89_002406</name>
</gene>
<evidence type="ECO:0000313" key="6">
    <source>
        <dbReference type="EMBL" id="NJB98079.1"/>
    </source>
</evidence>
<evidence type="ECO:0000256" key="2">
    <source>
        <dbReference type="ARBA" id="ARBA00009387"/>
    </source>
</evidence>
<evidence type="ECO:0000313" key="7">
    <source>
        <dbReference type="Proteomes" id="UP000531251"/>
    </source>
</evidence>
<sequence>MRRLACHLTAAAFAITSPPGMAAAQEVPPARTAVAPVASSIVEAARRFGLPEAWIWAVIRVESRGNAAAVSPAGAMGLMQVMPATWAAMRTRYGLGADPFDAHDNIVAGAAFLRLMLDRYGNPAAMLAAYNAGPGRYDDWVARRRPLPAETVAYVAQLGDVTGGSGVAGAAPDPLAWTHAPLFIRVGADGPAAAPARADDTSGTLPLRIAAAEDARPDTLFAVRFGVASPQPDRTRTPDRREADTP</sequence>
<feature type="chain" id="PRO_5030905480" description="Transglycosylase SLT domain-containing protein" evidence="4">
    <location>
        <begin position="23"/>
        <end position="246"/>
    </location>
</feature>
<protein>
    <recommendedName>
        <fullName evidence="5">Transglycosylase SLT domain-containing protein</fullName>
    </recommendedName>
</protein>
<accession>A0A7X5XZ68</accession>
<keyword evidence="7" id="KW-1185">Reference proteome</keyword>
<dbReference type="InterPro" id="IPR008258">
    <property type="entry name" value="Transglycosylase_SLT_dom_1"/>
</dbReference>
<evidence type="ECO:0000256" key="1">
    <source>
        <dbReference type="ARBA" id="ARBA00007734"/>
    </source>
</evidence>
<feature type="compositionally biased region" description="Basic and acidic residues" evidence="3">
    <location>
        <begin position="233"/>
        <end position="246"/>
    </location>
</feature>